<protein>
    <submittedName>
        <fullName evidence="2">DUF4249 domain-containing protein</fullName>
    </submittedName>
</protein>
<evidence type="ECO:0000256" key="1">
    <source>
        <dbReference type="SAM" id="SignalP"/>
    </source>
</evidence>
<dbReference type="Proteomes" id="UP001302349">
    <property type="component" value="Chromosome"/>
</dbReference>
<name>A0ABZ0IUN0_9BACT</name>
<dbReference type="EMBL" id="CP136051">
    <property type="protein sequence ID" value="WOK08108.1"/>
    <property type="molecule type" value="Genomic_DNA"/>
</dbReference>
<organism evidence="2 3">
    <name type="scientific">Imperialibacter roseus</name>
    <dbReference type="NCBI Taxonomy" id="1324217"/>
    <lineage>
        <taxon>Bacteria</taxon>
        <taxon>Pseudomonadati</taxon>
        <taxon>Bacteroidota</taxon>
        <taxon>Cytophagia</taxon>
        <taxon>Cytophagales</taxon>
        <taxon>Flammeovirgaceae</taxon>
        <taxon>Imperialibacter</taxon>
    </lineage>
</organism>
<gene>
    <name evidence="2" type="ORF">RT717_05605</name>
</gene>
<proteinExistence type="predicted"/>
<reference evidence="2 3" key="1">
    <citation type="journal article" date="2023" name="Microbiol. Resour. Announc.">
        <title>Complete Genome Sequence of Imperialibacter roseus strain P4T.</title>
        <authorList>
            <person name="Tizabi D.R."/>
            <person name="Bachvaroff T."/>
            <person name="Hill R.T."/>
        </authorList>
    </citation>
    <scope>NUCLEOTIDE SEQUENCE [LARGE SCALE GENOMIC DNA]</scope>
    <source>
        <strain evidence="2 3">P4T</strain>
    </source>
</reference>
<accession>A0ABZ0IUN0</accession>
<keyword evidence="3" id="KW-1185">Reference proteome</keyword>
<dbReference type="InterPro" id="IPR025345">
    <property type="entry name" value="DUF4249"/>
</dbReference>
<sequence>MNSITKYIAFLLMAGSIMACEDTIYPELADSEPVVSIDAFVTSQEKTQVIKVTKTQYYFDKNRPAGVSGAQVSITDDQGKVFLFTESNTDGWYEWDPALSDDSLGLPGVEYSLSILAEGIEYTSTSITQGVPKIDSITFNFEPENEISLATWFAEVWARDLEGPGNAYWIRGWKNGEYLSKPAEILTAYDAGFSRGSEVDGLIFITPVRSGTGINLSSDEDPDTGKFLPSYLDGDSIYVEIHSVSETTFDFLNLMKIQIDRPGGFGELFATPIDNVPTNIIPSQEGVKVVGCFNVSTVSSFGKKLVAENETP</sequence>
<keyword evidence="1" id="KW-0732">Signal</keyword>
<evidence type="ECO:0000313" key="3">
    <source>
        <dbReference type="Proteomes" id="UP001302349"/>
    </source>
</evidence>
<evidence type="ECO:0000313" key="2">
    <source>
        <dbReference type="EMBL" id="WOK08108.1"/>
    </source>
</evidence>
<dbReference type="Pfam" id="PF14054">
    <property type="entry name" value="DUF4249"/>
    <property type="match status" value="1"/>
</dbReference>
<feature type="chain" id="PRO_5045702291" evidence="1">
    <location>
        <begin position="20"/>
        <end position="312"/>
    </location>
</feature>
<feature type="signal peptide" evidence="1">
    <location>
        <begin position="1"/>
        <end position="19"/>
    </location>
</feature>
<dbReference type="RefSeq" id="WP_317490754.1">
    <property type="nucleotide sequence ID" value="NZ_CP136051.1"/>
</dbReference>
<dbReference type="PROSITE" id="PS51257">
    <property type="entry name" value="PROKAR_LIPOPROTEIN"/>
    <property type="match status" value="1"/>
</dbReference>